<dbReference type="Proteomes" id="UP000185511">
    <property type="component" value="Chromosome"/>
</dbReference>
<evidence type="ECO:0000256" key="2">
    <source>
        <dbReference type="ARBA" id="ARBA00023125"/>
    </source>
</evidence>
<dbReference type="Pfam" id="PF00440">
    <property type="entry name" value="TetR_N"/>
    <property type="match status" value="1"/>
</dbReference>
<feature type="domain" description="HTH tetR-type" evidence="5">
    <location>
        <begin position="12"/>
        <end position="72"/>
    </location>
</feature>
<evidence type="ECO:0000256" key="4">
    <source>
        <dbReference type="PROSITE-ProRule" id="PRU00335"/>
    </source>
</evidence>
<evidence type="ECO:0000256" key="3">
    <source>
        <dbReference type="ARBA" id="ARBA00023163"/>
    </source>
</evidence>
<sequence length="199" mass="20907">MSPGGSKARQRAETRRTLISISRDLFAERGYHAVGLAEIATTACLTKGALYHHFGSKTGLFHAVVDDVAHEVSAEVAAAADAADTPWEQLLAGCQAFLTAGAAPARGRILLVDGPAVLGWHDWRALDEAASGAHLAEALTGLVEQGVIEAQPVEPLTRLLSGAMNEAALWLARSDDPERDLVAVGRSLDRLLSALRVGG</sequence>
<gene>
    <name evidence="6" type="ORF">UA74_29835</name>
</gene>
<dbReference type="InterPro" id="IPR050109">
    <property type="entry name" value="HTH-type_TetR-like_transc_reg"/>
</dbReference>
<feature type="DNA-binding region" description="H-T-H motif" evidence="4">
    <location>
        <begin position="35"/>
        <end position="54"/>
    </location>
</feature>
<dbReference type="PRINTS" id="PR00455">
    <property type="entry name" value="HTHTETR"/>
</dbReference>
<dbReference type="PROSITE" id="PS50977">
    <property type="entry name" value="HTH_TETR_2"/>
    <property type="match status" value="1"/>
</dbReference>
<reference evidence="7" key="1">
    <citation type="submission" date="2016-06" db="EMBL/GenBank/DDBJ databases">
        <title>Complete genome sequence of Actinoalloteichus fjordicus DSM 46855 (=ADI127-17), type strain of the new species Actinoalloteichus fjordicus.</title>
        <authorList>
            <person name="Ruckert C."/>
            <person name="Nouioui I."/>
            <person name="Willmese J."/>
            <person name="van Wezel G."/>
            <person name="Klenk H.-P."/>
            <person name="Kalinowski J."/>
            <person name="Zotchev S.B."/>
        </authorList>
    </citation>
    <scope>NUCLEOTIDE SEQUENCE [LARGE SCALE GENOMIC DNA]</scope>
    <source>
        <strain evidence="7">ADI127-7</strain>
    </source>
</reference>
<dbReference type="KEGG" id="acad:UA74_29835"/>
<evidence type="ECO:0000313" key="7">
    <source>
        <dbReference type="Proteomes" id="UP000185511"/>
    </source>
</evidence>
<dbReference type="AlphaFoldDB" id="A0AAC9LHF7"/>
<dbReference type="PANTHER" id="PTHR30055">
    <property type="entry name" value="HTH-TYPE TRANSCRIPTIONAL REGULATOR RUTR"/>
    <property type="match status" value="1"/>
</dbReference>
<evidence type="ECO:0000256" key="1">
    <source>
        <dbReference type="ARBA" id="ARBA00023015"/>
    </source>
</evidence>
<dbReference type="GO" id="GO:0003700">
    <property type="term" value="F:DNA-binding transcription factor activity"/>
    <property type="evidence" value="ECO:0007669"/>
    <property type="project" value="TreeGrafter"/>
</dbReference>
<dbReference type="SUPFAM" id="SSF46689">
    <property type="entry name" value="Homeodomain-like"/>
    <property type="match status" value="1"/>
</dbReference>
<protein>
    <submittedName>
        <fullName evidence="6">Transcriptional regulator, TetR family</fullName>
    </submittedName>
</protein>
<dbReference type="InterPro" id="IPR049484">
    <property type="entry name" value="Rv0078-like_C"/>
</dbReference>
<dbReference type="Pfam" id="PF21351">
    <property type="entry name" value="TetR_C_41"/>
    <property type="match status" value="1"/>
</dbReference>
<name>A0AAC9LHF7_9PSEU</name>
<dbReference type="RefSeq" id="WP_075765880.1">
    <property type="nucleotide sequence ID" value="NZ_CP016076.1"/>
</dbReference>
<keyword evidence="2 4" id="KW-0238">DNA-binding</keyword>
<keyword evidence="1" id="KW-0805">Transcription regulation</keyword>
<keyword evidence="7" id="KW-1185">Reference proteome</keyword>
<evidence type="ECO:0000259" key="5">
    <source>
        <dbReference type="PROSITE" id="PS50977"/>
    </source>
</evidence>
<organism evidence="6 7">
    <name type="scientific">Actinoalloteichus fjordicus</name>
    <dbReference type="NCBI Taxonomy" id="1612552"/>
    <lineage>
        <taxon>Bacteria</taxon>
        <taxon>Bacillati</taxon>
        <taxon>Actinomycetota</taxon>
        <taxon>Actinomycetes</taxon>
        <taxon>Pseudonocardiales</taxon>
        <taxon>Pseudonocardiaceae</taxon>
        <taxon>Actinoalloteichus</taxon>
    </lineage>
</organism>
<accession>A0AAC9LHF7</accession>
<evidence type="ECO:0000313" key="6">
    <source>
        <dbReference type="EMBL" id="APU17958.1"/>
    </source>
</evidence>
<dbReference type="PANTHER" id="PTHR30055:SF234">
    <property type="entry name" value="HTH-TYPE TRANSCRIPTIONAL REGULATOR BETI"/>
    <property type="match status" value="1"/>
</dbReference>
<dbReference type="Gene3D" id="1.10.357.10">
    <property type="entry name" value="Tetracycline Repressor, domain 2"/>
    <property type="match status" value="1"/>
</dbReference>
<dbReference type="GO" id="GO:0000976">
    <property type="term" value="F:transcription cis-regulatory region binding"/>
    <property type="evidence" value="ECO:0007669"/>
    <property type="project" value="TreeGrafter"/>
</dbReference>
<dbReference type="EMBL" id="CP016076">
    <property type="protein sequence ID" value="APU17958.1"/>
    <property type="molecule type" value="Genomic_DNA"/>
</dbReference>
<keyword evidence="3" id="KW-0804">Transcription</keyword>
<proteinExistence type="predicted"/>
<dbReference type="InterPro" id="IPR001647">
    <property type="entry name" value="HTH_TetR"/>
</dbReference>
<dbReference type="InterPro" id="IPR009057">
    <property type="entry name" value="Homeodomain-like_sf"/>
</dbReference>